<name>A0ABR8LQY3_9ALTE</name>
<dbReference type="Gene3D" id="3.10.20.30">
    <property type="match status" value="1"/>
</dbReference>
<dbReference type="SUPFAM" id="SSF54285">
    <property type="entry name" value="MoaD/ThiS"/>
    <property type="match status" value="1"/>
</dbReference>
<organism evidence="1 2">
    <name type="scientific">Salinimonas profundi</name>
    <dbReference type="NCBI Taxonomy" id="2729140"/>
    <lineage>
        <taxon>Bacteria</taxon>
        <taxon>Pseudomonadati</taxon>
        <taxon>Pseudomonadota</taxon>
        <taxon>Gammaproteobacteria</taxon>
        <taxon>Alteromonadales</taxon>
        <taxon>Alteromonadaceae</taxon>
        <taxon>Alteromonas/Salinimonas group</taxon>
        <taxon>Salinimonas</taxon>
    </lineage>
</organism>
<dbReference type="Pfam" id="PF02597">
    <property type="entry name" value="ThiS"/>
    <property type="match status" value="1"/>
</dbReference>
<accession>A0ABR8LQY3</accession>
<reference evidence="1 2" key="1">
    <citation type="submission" date="2020-04" db="EMBL/GenBank/DDBJ databases">
        <title>Salinimonas sp. HHU 13199.</title>
        <authorList>
            <person name="Cui X."/>
            <person name="Zhang D."/>
        </authorList>
    </citation>
    <scope>NUCLEOTIDE SEQUENCE [LARGE SCALE GENOMIC DNA]</scope>
    <source>
        <strain evidence="1 2">HHU 13199</strain>
    </source>
</reference>
<keyword evidence="2" id="KW-1185">Reference proteome</keyword>
<protein>
    <submittedName>
        <fullName evidence="1">Sulfur carrier protein ThiS</fullName>
    </submittedName>
</protein>
<dbReference type="EMBL" id="JABBXD010000014">
    <property type="protein sequence ID" value="MBD3587466.1"/>
    <property type="molecule type" value="Genomic_DNA"/>
</dbReference>
<dbReference type="InterPro" id="IPR012675">
    <property type="entry name" value="Beta-grasp_dom_sf"/>
</dbReference>
<proteinExistence type="predicted"/>
<dbReference type="PANTHER" id="PTHR34472">
    <property type="entry name" value="SULFUR CARRIER PROTEIN THIS"/>
    <property type="match status" value="1"/>
</dbReference>
<dbReference type="Proteomes" id="UP000624419">
    <property type="component" value="Unassembled WGS sequence"/>
</dbReference>
<dbReference type="InterPro" id="IPR003749">
    <property type="entry name" value="ThiS/MoaD-like"/>
</dbReference>
<dbReference type="CDD" id="cd00565">
    <property type="entry name" value="Ubl_ThiS"/>
    <property type="match status" value="1"/>
</dbReference>
<gene>
    <name evidence="1" type="primary">thiS</name>
    <name evidence="1" type="ORF">HHX48_17140</name>
</gene>
<dbReference type="InterPro" id="IPR010035">
    <property type="entry name" value="Thi_S"/>
</dbReference>
<dbReference type="RefSeq" id="WP_191026554.1">
    <property type="nucleotide sequence ID" value="NZ_JABBXD010000014.1"/>
</dbReference>
<dbReference type="PANTHER" id="PTHR34472:SF1">
    <property type="entry name" value="SULFUR CARRIER PROTEIN THIS"/>
    <property type="match status" value="1"/>
</dbReference>
<dbReference type="NCBIfam" id="TIGR01683">
    <property type="entry name" value="thiS"/>
    <property type="match status" value="1"/>
</dbReference>
<dbReference type="InterPro" id="IPR016155">
    <property type="entry name" value="Mopterin_synth/thiamin_S_b"/>
</dbReference>
<evidence type="ECO:0000313" key="2">
    <source>
        <dbReference type="Proteomes" id="UP000624419"/>
    </source>
</evidence>
<sequence length="66" mass="7131">MNITINDTPYTLTEPTSLDAIPQIISLPKDALALAVNQCIVHRENWAKTVLQDGDHIDAFTVVAGG</sequence>
<evidence type="ECO:0000313" key="1">
    <source>
        <dbReference type="EMBL" id="MBD3587466.1"/>
    </source>
</evidence>
<comment type="caution">
    <text evidence="1">The sequence shown here is derived from an EMBL/GenBank/DDBJ whole genome shotgun (WGS) entry which is preliminary data.</text>
</comment>